<sequence>MYQRELARCSLLLSERPEGRSSLPCPHCKQEADYFPVPAALPFHDTHPDCLPLQKSEYAEYYKEKEQWAQLLYLSKPARPLMKEEGEA</sequence>
<evidence type="ECO:0000313" key="2">
    <source>
        <dbReference type="Proteomes" id="UP000031982"/>
    </source>
</evidence>
<evidence type="ECO:0000313" key="1">
    <source>
        <dbReference type="EMBL" id="KIL78179.1"/>
    </source>
</evidence>
<name>A0ABR5AU16_BACBA</name>
<dbReference type="Proteomes" id="UP000031982">
    <property type="component" value="Unassembled WGS sequence"/>
</dbReference>
<keyword evidence="2" id="KW-1185">Reference proteome</keyword>
<reference evidence="1 2" key="1">
    <citation type="submission" date="2015-01" db="EMBL/GenBank/DDBJ databases">
        <title>Genome Assembly of Bacillus badius MTCC 1458.</title>
        <authorList>
            <person name="Verma A."/>
            <person name="Khatri I."/>
            <person name="Mual P."/>
            <person name="Subramanian S."/>
            <person name="Krishnamurthi S."/>
        </authorList>
    </citation>
    <scope>NUCLEOTIDE SEQUENCE [LARGE SCALE GENOMIC DNA]</scope>
    <source>
        <strain evidence="1 2">MTCC 1458</strain>
    </source>
</reference>
<gene>
    <name evidence="1" type="ORF">SD77_0780</name>
</gene>
<accession>A0ABR5AU16</accession>
<organism evidence="1 2">
    <name type="scientific">Bacillus badius</name>
    <dbReference type="NCBI Taxonomy" id="1455"/>
    <lineage>
        <taxon>Bacteria</taxon>
        <taxon>Bacillati</taxon>
        <taxon>Bacillota</taxon>
        <taxon>Bacilli</taxon>
        <taxon>Bacillales</taxon>
        <taxon>Bacillaceae</taxon>
        <taxon>Pseudobacillus</taxon>
    </lineage>
</organism>
<comment type="caution">
    <text evidence="1">The sequence shown here is derived from an EMBL/GenBank/DDBJ whole genome shotgun (WGS) entry which is preliminary data.</text>
</comment>
<dbReference type="EMBL" id="JXLP01000010">
    <property type="protein sequence ID" value="KIL78179.1"/>
    <property type="molecule type" value="Genomic_DNA"/>
</dbReference>
<proteinExistence type="predicted"/>
<protein>
    <submittedName>
        <fullName evidence="1">Uncharacterized protein</fullName>
    </submittedName>
</protein>